<feature type="domain" description="Peptidase M43 pregnancy-associated plasma-A" evidence="9">
    <location>
        <begin position="205"/>
        <end position="378"/>
    </location>
</feature>
<evidence type="ECO:0000256" key="5">
    <source>
        <dbReference type="ARBA" id="ARBA00022801"/>
    </source>
</evidence>
<evidence type="ECO:0000256" key="6">
    <source>
        <dbReference type="ARBA" id="ARBA00022833"/>
    </source>
</evidence>
<dbReference type="PROSITE" id="PS51257">
    <property type="entry name" value="PROKAR_LIPOPROTEIN"/>
    <property type="match status" value="1"/>
</dbReference>
<gene>
    <name evidence="11" type="ORF">K8V05_15815</name>
</gene>
<dbReference type="Proteomes" id="UP000742098">
    <property type="component" value="Unassembled WGS sequence"/>
</dbReference>
<dbReference type="GO" id="GO:0008237">
    <property type="term" value="F:metallopeptidase activity"/>
    <property type="evidence" value="ECO:0007669"/>
    <property type="project" value="UniProtKB-KW"/>
</dbReference>
<evidence type="ECO:0000256" key="4">
    <source>
        <dbReference type="ARBA" id="ARBA00022729"/>
    </source>
</evidence>
<comment type="caution">
    <text evidence="11">The sequence shown here is derived from an EMBL/GenBank/DDBJ whole genome shotgun (WGS) entry which is preliminary data.</text>
</comment>
<keyword evidence="5" id="KW-0378">Hydrolase</keyword>
<dbReference type="PANTHER" id="PTHR47466:SF1">
    <property type="entry name" value="METALLOPROTEASE MEP1 (AFU_ORTHOLOGUE AFUA_1G07730)-RELATED"/>
    <property type="match status" value="1"/>
</dbReference>
<dbReference type="PANTHER" id="PTHR47466">
    <property type="match status" value="1"/>
</dbReference>
<dbReference type="InterPro" id="IPR024079">
    <property type="entry name" value="MetalloPept_cat_dom_sf"/>
</dbReference>
<keyword evidence="8" id="KW-1015">Disulfide bond</keyword>
<dbReference type="GO" id="GO:0006508">
    <property type="term" value="P:proteolysis"/>
    <property type="evidence" value="ECO:0007669"/>
    <property type="project" value="UniProtKB-KW"/>
</dbReference>
<keyword evidence="4" id="KW-0732">Signal</keyword>
<dbReference type="AlphaFoldDB" id="A0A921KZU8"/>
<dbReference type="InterPro" id="IPR008754">
    <property type="entry name" value="Peptidase_M43"/>
</dbReference>
<reference evidence="11" key="2">
    <citation type="submission" date="2021-09" db="EMBL/GenBank/DDBJ databases">
        <authorList>
            <person name="Gilroy R."/>
        </authorList>
    </citation>
    <scope>NUCLEOTIDE SEQUENCE</scope>
    <source>
        <strain evidence="11">6966</strain>
    </source>
</reference>
<keyword evidence="2" id="KW-0645">Protease</keyword>
<dbReference type="Gene3D" id="2.60.40.10">
    <property type="entry name" value="Immunoglobulins"/>
    <property type="match status" value="1"/>
</dbReference>
<name>A0A921KZU8_9BACT</name>
<evidence type="ECO:0000313" key="11">
    <source>
        <dbReference type="EMBL" id="HJF72216.1"/>
    </source>
</evidence>
<evidence type="ECO:0000313" key="12">
    <source>
        <dbReference type="Proteomes" id="UP000742098"/>
    </source>
</evidence>
<evidence type="ECO:0000256" key="8">
    <source>
        <dbReference type="ARBA" id="ARBA00023157"/>
    </source>
</evidence>
<evidence type="ECO:0000259" key="10">
    <source>
        <dbReference type="Pfam" id="PF13004"/>
    </source>
</evidence>
<dbReference type="Gene3D" id="3.40.390.10">
    <property type="entry name" value="Collagenase (Catalytic Domain)"/>
    <property type="match status" value="1"/>
</dbReference>
<evidence type="ECO:0000256" key="2">
    <source>
        <dbReference type="ARBA" id="ARBA00022670"/>
    </source>
</evidence>
<dbReference type="EMBL" id="DYVS01000298">
    <property type="protein sequence ID" value="HJF72216.1"/>
    <property type="molecule type" value="Genomic_DNA"/>
</dbReference>
<dbReference type="InterPro" id="IPR023852">
    <property type="entry name" value="Metalloproteinase_lipop_BF0631"/>
</dbReference>
<dbReference type="Pfam" id="PF05572">
    <property type="entry name" value="Peptidase_M43"/>
    <property type="match status" value="1"/>
</dbReference>
<keyword evidence="3" id="KW-0479">Metal-binding</keyword>
<dbReference type="GO" id="GO:0046872">
    <property type="term" value="F:metal ion binding"/>
    <property type="evidence" value="ECO:0007669"/>
    <property type="project" value="UniProtKB-KW"/>
</dbReference>
<proteinExistence type="inferred from homology"/>
<reference evidence="11" key="1">
    <citation type="journal article" date="2021" name="PeerJ">
        <title>Extensive microbial diversity within the chicken gut microbiome revealed by metagenomics and culture.</title>
        <authorList>
            <person name="Gilroy R."/>
            <person name="Ravi A."/>
            <person name="Getino M."/>
            <person name="Pursley I."/>
            <person name="Horton D.L."/>
            <person name="Alikhan N.F."/>
            <person name="Baker D."/>
            <person name="Gharbi K."/>
            <person name="Hall N."/>
            <person name="Watson M."/>
            <person name="Adriaenssens E.M."/>
            <person name="Foster-Nyarko E."/>
            <person name="Jarju S."/>
            <person name="Secka A."/>
            <person name="Antonio M."/>
            <person name="Oren A."/>
            <person name="Chaudhuri R.R."/>
            <person name="La Ragione R."/>
            <person name="Hildebrand F."/>
            <person name="Pallen M.J."/>
        </authorList>
    </citation>
    <scope>NUCLEOTIDE SEQUENCE</scope>
    <source>
        <strain evidence="11">6966</strain>
    </source>
</reference>
<keyword evidence="6" id="KW-0862">Zinc</keyword>
<evidence type="ECO:0000256" key="3">
    <source>
        <dbReference type="ARBA" id="ARBA00022723"/>
    </source>
</evidence>
<evidence type="ECO:0000259" key="9">
    <source>
        <dbReference type="Pfam" id="PF05572"/>
    </source>
</evidence>
<accession>A0A921KZU8</accession>
<sequence length="407" mass="45709">MQKYILICLLFLLTVSCEKDKFEGIELSTGNDIRISSERQTIRIALRSGSDWSLASPTSWCRASKVSSSRGDTLVINTQVNTTTTERTGTVTISNSDQQQILSITQKGETYFELPVIFHVYTNGSANDVKAMGDYIQECMDYVNNFYRGNNGKSENLNLQFILATTTPEGTPLEMPGVNIIWNPSTLFDANNYLVKNNYQGTDIIWDPNKYINIIVCSFTEKDVTGIAMTPYTPQGKSLPGLRRNDTFYTSLPTTSVQAVMINSAFIDKTEVGAHGQEQVWPNTLAHELGHYLGLFHVFSGGDNGQTTDYCEDTPDYDRPAYESWLKSVSGLTFAQATQRKSRNGTTTFTSYNIMDYQYGYRDRITPDQRARIRHVLDYSPLIPGPKIAVENISRTTIITEEPLVIK</sequence>
<dbReference type="SUPFAM" id="SSF55486">
    <property type="entry name" value="Metalloproteases ('zincins'), catalytic domain"/>
    <property type="match status" value="1"/>
</dbReference>
<organism evidence="11 12">
    <name type="scientific">Butyricimonas virosa</name>
    <dbReference type="NCBI Taxonomy" id="544645"/>
    <lineage>
        <taxon>Bacteria</taxon>
        <taxon>Pseudomonadati</taxon>
        <taxon>Bacteroidota</taxon>
        <taxon>Bacteroidia</taxon>
        <taxon>Bacteroidales</taxon>
        <taxon>Odoribacteraceae</taxon>
        <taxon>Butyricimonas</taxon>
    </lineage>
</organism>
<dbReference type="InterPro" id="IPR024361">
    <property type="entry name" value="BACON"/>
</dbReference>
<evidence type="ECO:0000256" key="7">
    <source>
        <dbReference type="ARBA" id="ARBA00023049"/>
    </source>
</evidence>
<dbReference type="Pfam" id="PF13004">
    <property type="entry name" value="BACON"/>
    <property type="match status" value="1"/>
</dbReference>
<dbReference type="InterPro" id="IPR013783">
    <property type="entry name" value="Ig-like_fold"/>
</dbReference>
<protein>
    <submittedName>
        <fullName evidence="11">Zinc-dependent metalloproteinase lipoprotein</fullName>
    </submittedName>
</protein>
<dbReference type="NCBIfam" id="TIGR03952">
    <property type="entry name" value="metzin_BF0631"/>
    <property type="match status" value="1"/>
</dbReference>
<feature type="domain" description="BACON" evidence="10">
    <location>
        <begin position="51"/>
        <end position="107"/>
    </location>
</feature>
<keyword evidence="7" id="KW-0482">Metalloprotease</keyword>
<keyword evidence="11" id="KW-0449">Lipoprotein</keyword>
<comment type="similarity">
    <text evidence="1">Belongs to the peptidase M43B family.</text>
</comment>
<evidence type="ECO:0000256" key="1">
    <source>
        <dbReference type="ARBA" id="ARBA00008721"/>
    </source>
</evidence>